<name>A0A812CZ73_ACAPH</name>
<feature type="compositionally biased region" description="Basic and acidic residues" evidence="1">
    <location>
        <begin position="307"/>
        <end position="325"/>
    </location>
</feature>
<dbReference type="GO" id="GO:0005829">
    <property type="term" value="C:cytosol"/>
    <property type="evidence" value="ECO:0007669"/>
    <property type="project" value="TreeGrafter"/>
</dbReference>
<evidence type="ECO:0000313" key="4">
    <source>
        <dbReference type="Proteomes" id="UP000597762"/>
    </source>
</evidence>
<dbReference type="GO" id="GO:0031267">
    <property type="term" value="F:small GTPase binding"/>
    <property type="evidence" value="ECO:0007669"/>
    <property type="project" value="TreeGrafter"/>
</dbReference>
<dbReference type="InterPro" id="IPR045046">
    <property type="entry name" value="Vps9-like"/>
</dbReference>
<feature type="domain" description="VPS9" evidence="2">
    <location>
        <begin position="488"/>
        <end position="649"/>
    </location>
</feature>
<feature type="region of interest" description="Disordered" evidence="1">
    <location>
        <begin position="289"/>
        <end position="325"/>
    </location>
</feature>
<organism evidence="3 4">
    <name type="scientific">Acanthosepion pharaonis</name>
    <name type="common">Pharaoh cuttlefish</name>
    <name type="synonym">Sepia pharaonis</name>
    <dbReference type="NCBI Taxonomy" id="158019"/>
    <lineage>
        <taxon>Eukaryota</taxon>
        <taxon>Metazoa</taxon>
        <taxon>Spiralia</taxon>
        <taxon>Lophotrochozoa</taxon>
        <taxon>Mollusca</taxon>
        <taxon>Cephalopoda</taxon>
        <taxon>Coleoidea</taxon>
        <taxon>Decapodiformes</taxon>
        <taxon>Sepiida</taxon>
        <taxon>Sepiina</taxon>
        <taxon>Sepiidae</taxon>
        <taxon>Acanthosepion</taxon>
    </lineage>
</organism>
<evidence type="ECO:0000313" key="3">
    <source>
        <dbReference type="EMBL" id="CAE1282644.1"/>
    </source>
</evidence>
<dbReference type="SMART" id="SM00167">
    <property type="entry name" value="VPS9"/>
    <property type="match status" value="1"/>
</dbReference>
<dbReference type="PROSITE" id="PS51205">
    <property type="entry name" value="VPS9"/>
    <property type="match status" value="1"/>
</dbReference>
<dbReference type="AlphaFoldDB" id="A0A812CZ73"/>
<dbReference type="Proteomes" id="UP000597762">
    <property type="component" value="Unassembled WGS sequence"/>
</dbReference>
<evidence type="ECO:0000259" key="2">
    <source>
        <dbReference type="PROSITE" id="PS51205"/>
    </source>
</evidence>
<keyword evidence="4" id="KW-1185">Reference proteome</keyword>
<dbReference type="Gene3D" id="1.20.1050.80">
    <property type="entry name" value="VPS9 domain"/>
    <property type="match status" value="1"/>
</dbReference>
<dbReference type="SUPFAM" id="SSF109993">
    <property type="entry name" value="VPS9 domain"/>
    <property type="match status" value="1"/>
</dbReference>
<dbReference type="PANTHER" id="PTHR23101">
    <property type="entry name" value="RAB GDP/GTP EXCHANGE FACTOR"/>
    <property type="match status" value="1"/>
</dbReference>
<dbReference type="InterPro" id="IPR037191">
    <property type="entry name" value="VPS9_dom_sf"/>
</dbReference>
<sequence length="649" mass="74058">MDEKDSIQEAYGKYIQCMISLINSLWVNYSASGSHINDPKKVYPFVKLGQQCMDRVAKIVEKLYGDPSEKPYDKPDPQTLAFLKEENLAPMSSYLEMTTSNAFIKPKDSTPLEVAHRQNQQLMFAYKARLSQTNSCKRQQDLSLTLQRKMAENIAIAKAREEALAKKMKERQQLLEQQAARRFSLSMDLSKEDQQQRLIYKKILEYELDVKWLQESRQKLSADPKNPAVMKEVIQNTFRCVDHPLSIMVQKYQHKLCRNLLKLTQNRLHELNDVTVPLETSLTTYRTDQHKASCHSTPKQDPNFSFEKAEKKSNTNIPEEKDKPVDKFTDNEKEILSSPEDSLADAVVSTKAQLRIAYDVGKETESTLCQDINNTLKATESSKIDTDLISDSEPSEEGLDISEMSVLISEEDKETQVELLTNEAYKRHLQNFTKDILLYMEQLVKTFTTAYEELGSAEGRDQCYAYIEDKFFRPVWPHLILLYRIVNHEEELKAAKMMTQHLKATPRDLGISPELCLEESSTADNYPYKAAVLELCSVKNYTAPLLKMECLVRAIRQICQCISEHQQTKQTTVLFASGEVSLPNIGADDLLPILHYVLIRTESPQLVSECVAIEELVHEGYLLGEGGYCLTSIRTALGYLTSLADQPAN</sequence>
<dbReference type="EMBL" id="CAHIKZ030002195">
    <property type="protein sequence ID" value="CAE1282644.1"/>
    <property type="molecule type" value="Genomic_DNA"/>
</dbReference>
<dbReference type="InterPro" id="IPR003123">
    <property type="entry name" value="VPS9"/>
</dbReference>
<proteinExistence type="predicted"/>
<reference evidence="3" key="1">
    <citation type="submission" date="2021-01" db="EMBL/GenBank/DDBJ databases">
        <authorList>
            <person name="Li R."/>
            <person name="Bekaert M."/>
        </authorList>
    </citation>
    <scope>NUCLEOTIDE SEQUENCE</scope>
    <source>
        <strain evidence="3">Farmed</strain>
    </source>
</reference>
<gene>
    <name evidence="3" type="ORF">SPHA_43587</name>
</gene>
<comment type="caution">
    <text evidence="3">The sequence shown here is derived from an EMBL/GenBank/DDBJ whole genome shotgun (WGS) entry which is preliminary data.</text>
</comment>
<feature type="compositionally biased region" description="Polar residues" evidence="1">
    <location>
        <begin position="294"/>
        <end position="303"/>
    </location>
</feature>
<dbReference type="GO" id="GO:0030139">
    <property type="term" value="C:endocytic vesicle"/>
    <property type="evidence" value="ECO:0007669"/>
    <property type="project" value="TreeGrafter"/>
</dbReference>
<dbReference type="GO" id="GO:0005085">
    <property type="term" value="F:guanyl-nucleotide exchange factor activity"/>
    <property type="evidence" value="ECO:0007669"/>
    <property type="project" value="InterPro"/>
</dbReference>
<accession>A0A812CZ73</accession>
<dbReference type="PANTHER" id="PTHR23101:SF98">
    <property type="entry name" value="VPS9 DOMAIN-CONTAINING PROTEIN 1"/>
    <property type="match status" value="1"/>
</dbReference>
<evidence type="ECO:0000256" key="1">
    <source>
        <dbReference type="SAM" id="MobiDB-lite"/>
    </source>
</evidence>
<protein>
    <submittedName>
        <fullName evidence="3">VPS9 domain-containing protein 1</fullName>
    </submittedName>
</protein>
<dbReference type="Pfam" id="PF02204">
    <property type="entry name" value="VPS9"/>
    <property type="match status" value="1"/>
</dbReference>
<dbReference type="GO" id="GO:0016192">
    <property type="term" value="P:vesicle-mediated transport"/>
    <property type="evidence" value="ECO:0007669"/>
    <property type="project" value="InterPro"/>
</dbReference>
<dbReference type="OrthoDB" id="10264848at2759"/>